<name>B4JHM3_DROGR</name>
<dbReference type="Pfam" id="PF00612">
    <property type="entry name" value="IQ"/>
    <property type="match status" value="3"/>
</dbReference>
<keyword evidence="2" id="KW-1185">Reference proteome</keyword>
<dbReference type="EMBL" id="CH916369">
    <property type="protein sequence ID" value="EDV93862.1"/>
    <property type="molecule type" value="Genomic_DNA"/>
</dbReference>
<protein>
    <submittedName>
        <fullName evidence="1">GH18060</fullName>
    </submittedName>
</protein>
<dbReference type="Proteomes" id="UP000001070">
    <property type="component" value="Unassembled WGS sequence"/>
</dbReference>
<reference evidence="1 2" key="1">
    <citation type="journal article" date="2007" name="Nature">
        <title>Evolution of genes and genomes on the Drosophila phylogeny.</title>
        <authorList>
            <consortium name="Drosophila 12 Genomes Consortium"/>
            <person name="Clark A.G."/>
            <person name="Eisen M.B."/>
            <person name="Smith D.R."/>
            <person name="Bergman C.M."/>
            <person name="Oliver B."/>
            <person name="Markow T.A."/>
            <person name="Kaufman T.C."/>
            <person name="Kellis M."/>
            <person name="Gelbart W."/>
            <person name="Iyer V.N."/>
            <person name="Pollard D.A."/>
            <person name="Sackton T.B."/>
            <person name="Larracuente A.M."/>
            <person name="Singh N.D."/>
            <person name="Abad J.P."/>
            <person name="Abt D.N."/>
            <person name="Adryan B."/>
            <person name="Aguade M."/>
            <person name="Akashi H."/>
            <person name="Anderson W.W."/>
            <person name="Aquadro C.F."/>
            <person name="Ardell D.H."/>
            <person name="Arguello R."/>
            <person name="Artieri C.G."/>
            <person name="Barbash D.A."/>
            <person name="Barker D."/>
            <person name="Barsanti P."/>
            <person name="Batterham P."/>
            <person name="Batzoglou S."/>
            <person name="Begun D."/>
            <person name="Bhutkar A."/>
            <person name="Blanco E."/>
            <person name="Bosak S.A."/>
            <person name="Bradley R.K."/>
            <person name="Brand A.D."/>
            <person name="Brent M.R."/>
            <person name="Brooks A.N."/>
            <person name="Brown R.H."/>
            <person name="Butlin R.K."/>
            <person name="Caggese C."/>
            <person name="Calvi B.R."/>
            <person name="Bernardo de Carvalho A."/>
            <person name="Caspi A."/>
            <person name="Castrezana S."/>
            <person name="Celniker S.E."/>
            <person name="Chang J.L."/>
            <person name="Chapple C."/>
            <person name="Chatterji S."/>
            <person name="Chinwalla A."/>
            <person name="Civetta A."/>
            <person name="Clifton S.W."/>
            <person name="Comeron J.M."/>
            <person name="Costello J.C."/>
            <person name="Coyne J.A."/>
            <person name="Daub J."/>
            <person name="David R.G."/>
            <person name="Delcher A.L."/>
            <person name="Delehaunty K."/>
            <person name="Do C.B."/>
            <person name="Ebling H."/>
            <person name="Edwards K."/>
            <person name="Eickbush T."/>
            <person name="Evans J.D."/>
            <person name="Filipski A."/>
            <person name="Findeiss S."/>
            <person name="Freyhult E."/>
            <person name="Fulton L."/>
            <person name="Fulton R."/>
            <person name="Garcia A.C."/>
            <person name="Gardiner A."/>
            <person name="Garfield D.A."/>
            <person name="Garvin B.E."/>
            <person name="Gibson G."/>
            <person name="Gilbert D."/>
            <person name="Gnerre S."/>
            <person name="Godfrey J."/>
            <person name="Good R."/>
            <person name="Gotea V."/>
            <person name="Gravely B."/>
            <person name="Greenberg A.J."/>
            <person name="Griffiths-Jones S."/>
            <person name="Gross S."/>
            <person name="Guigo R."/>
            <person name="Gustafson E.A."/>
            <person name="Haerty W."/>
            <person name="Hahn M.W."/>
            <person name="Halligan D.L."/>
            <person name="Halpern A.L."/>
            <person name="Halter G.M."/>
            <person name="Han M.V."/>
            <person name="Heger A."/>
            <person name="Hillier L."/>
            <person name="Hinrichs A.S."/>
            <person name="Holmes I."/>
            <person name="Hoskins R.A."/>
            <person name="Hubisz M.J."/>
            <person name="Hultmark D."/>
            <person name="Huntley M.A."/>
            <person name="Jaffe D.B."/>
            <person name="Jagadeeshan S."/>
            <person name="Jeck W.R."/>
            <person name="Johnson J."/>
            <person name="Jones C.D."/>
            <person name="Jordan W.C."/>
            <person name="Karpen G.H."/>
            <person name="Kataoka E."/>
            <person name="Keightley P.D."/>
            <person name="Kheradpour P."/>
            <person name="Kirkness E.F."/>
            <person name="Koerich L.B."/>
            <person name="Kristiansen K."/>
            <person name="Kudrna D."/>
            <person name="Kulathinal R.J."/>
            <person name="Kumar S."/>
            <person name="Kwok R."/>
            <person name="Lander E."/>
            <person name="Langley C.H."/>
            <person name="Lapoint R."/>
            <person name="Lazzaro B.P."/>
            <person name="Lee S.J."/>
            <person name="Levesque L."/>
            <person name="Li R."/>
            <person name="Lin C.F."/>
            <person name="Lin M.F."/>
            <person name="Lindblad-Toh K."/>
            <person name="Llopart A."/>
            <person name="Long M."/>
            <person name="Low L."/>
            <person name="Lozovsky E."/>
            <person name="Lu J."/>
            <person name="Luo M."/>
            <person name="Machado C.A."/>
            <person name="Makalowski W."/>
            <person name="Marzo M."/>
            <person name="Matsuda M."/>
            <person name="Matzkin L."/>
            <person name="McAllister B."/>
            <person name="McBride C.S."/>
            <person name="McKernan B."/>
            <person name="McKernan K."/>
            <person name="Mendez-Lago M."/>
            <person name="Minx P."/>
            <person name="Mollenhauer M.U."/>
            <person name="Montooth K."/>
            <person name="Mount S.M."/>
            <person name="Mu X."/>
            <person name="Myers E."/>
            <person name="Negre B."/>
            <person name="Newfeld S."/>
            <person name="Nielsen R."/>
            <person name="Noor M.A."/>
            <person name="O'Grady P."/>
            <person name="Pachter L."/>
            <person name="Papaceit M."/>
            <person name="Parisi M.J."/>
            <person name="Parisi M."/>
            <person name="Parts L."/>
            <person name="Pedersen J.S."/>
            <person name="Pesole G."/>
            <person name="Phillippy A.M."/>
            <person name="Ponting C.P."/>
            <person name="Pop M."/>
            <person name="Porcelli D."/>
            <person name="Powell J.R."/>
            <person name="Prohaska S."/>
            <person name="Pruitt K."/>
            <person name="Puig M."/>
            <person name="Quesneville H."/>
            <person name="Ram K.R."/>
            <person name="Rand D."/>
            <person name="Rasmussen M.D."/>
            <person name="Reed L.K."/>
            <person name="Reenan R."/>
            <person name="Reily A."/>
            <person name="Remington K.A."/>
            <person name="Rieger T.T."/>
            <person name="Ritchie M.G."/>
            <person name="Robin C."/>
            <person name="Rogers Y.H."/>
            <person name="Rohde C."/>
            <person name="Rozas J."/>
            <person name="Rubenfield M.J."/>
            <person name="Ruiz A."/>
            <person name="Russo S."/>
            <person name="Salzberg S.L."/>
            <person name="Sanchez-Gracia A."/>
            <person name="Saranga D.J."/>
            <person name="Sato H."/>
            <person name="Schaeffer S.W."/>
            <person name="Schatz M.C."/>
            <person name="Schlenke T."/>
            <person name="Schwartz R."/>
            <person name="Segarra C."/>
            <person name="Singh R.S."/>
            <person name="Sirot L."/>
            <person name="Sirota M."/>
            <person name="Sisneros N.B."/>
            <person name="Smith C.D."/>
            <person name="Smith T.F."/>
            <person name="Spieth J."/>
            <person name="Stage D.E."/>
            <person name="Stark A."/>
            <person name="Stephan W."/>
            <person name="Strausberg R.L."/>
            <person name="Strempel S."/>
            <person name="Sturgill D."/>
            <person name="Sutton G."/>
            <person name="Sutton G.G."/>
            <person name="Tao W."/>
            <person name="Teichmann S."/>
            <person name="Tobari Y.N."/>
            <person name="Tomimura Y."/>
            <person name="Tsolas J.M."/>
            <person name="Valente V.L."/>
            <person name="Venter E."/>
            <person name="Venter J.C."/>
            <person name="Vicario S."/>
            <person name="Vieira F.G."/>
            <person name="Vilella A.J."/>
            <person name="Villasante A."/>
            <person name="Walenz B."/>
            <person name="Wang J."/>
            <person name="Wasserman M."/>
            <person name="Watts T."/>
            <person name="Wilson D."/>
            <person name="Wilson R.K."/>
            <person name="Wing R.A."/>
            <person name="Wolfner M.F."/>
            <person name="Wong A."/>
            <person name="Wong G.K."/>
            <person name="Wu C.I."/>
            <person name="Wu G."/>
            <person name="Yamamoto D."/>
            <person name="Yang H.P."/>
            <person name="Yang S.P."/>
            <person name="Yorke J.A."/>
            <person name="Yoshida K."/>
            <person name="Zdobnov E."/>
            <person name="Zhang P."/>
            <person name="Zhang Y."/>
            <person name="Zimin A.V."/>
            <person name="Baldwin J."/>
            <person name="Abdouelleil A."/>
            <person name="Abdulkadir J."/>
            <person name="Abebe A."/>
            <person name="Abera B."/>
            <person name="Abreu J."/>
            <person name="Acer S.C."/>
            <person name="Aftuck L."/>
            <person name="Alexander A."/>
            <person name="An P."/>
            <person name="Anderson E."/>
            <person name="Anderson S."/>
            <person name="Arachi H."/>
            <person name="Azer M."/>
            <person name="Bachantsang P."/>
            <person name="Barry A."/>
            <person name="Bayul T."/>
            <person name="Berlin A."/>
            <person name="Bessette D."/>
            <person name="Bloom T."/>
            <person name="Blye J."/>
            <person name="Boguslavskiy L."/>
            <person name="Bonnet C."/>
            <person name="Boukhgalter B."/>
            <person name="Bourzgui I."/>
            <person name="Brown A."/>
            <person name="Cahill P."/>
            <person name="Channer S."/>
            <person name="Cheshatsang Y."/>
            <person name="Chuda L."/>
            <person name="Citroen M."/>
            <person name="Collymore A."/>
            <person name="Cooke P."/>
            <person name="Costello M."/>
            <person name="D'Aco K."/>
            <person name="Daza R."/>
            <person name="De Haan G."/>
            <person name="DeGray S."/>
            <person name="DeMaso C."/>
            <person name="Dhargay N."/>
            <person name="Dooley K."/>
            <person name="Dooley E."/>
            <person name="Doricent M."/>
            <person name="Dorje P."/>
            <person name="Dorjee K."/>
            <person name="Dupes A."/>
            <person name="Elong R."/>
            <person name="Falk J."/>
            <person name="Farina A."/>
            <person name="Faro S."/>
            <person name="Ferguson D."/>
            <person name="Fisher S."/>
            <person name="Foley C.D."/>
            <person name="Franke A."/>
            <person name="Friedrich D."/>
            <person name="Gadbois L."/>
            <person name="Gearin G."/>
            <person name="Gearin C.R."/>
            <person name="Giannoukos G."/>
            <person name="Goode T."/>
            <person name="Graham J."/>
            <person name="Grandbois E."/>
            <person name="Grewal S."/>
            <person name="Gyaltsen K."/>
            <person name="Hafez N."/>
            <person name="Hagos B."/>
            <person name="Hall J."/>
            <person name="Henson C."/>
            <person name="Hollinger A."/>
            <person name="Honan T."/>
            <person name="Huard M.D."/>
            <person name="Hughes L."/>
            <person name="Hurhula B."/>
            <person name="Husby M.E."/>
            <person name="Kamat A."/>
            <person name="Kanga B."/>
            <person name="Kashin S."/>
            <person name="Khazanovich D."/>
            <person name="Kisner P."/>
            <person name="Lance K."/>
            <person name="Lara M."/>
            <person name="Lee W."/>
            <person name="Lennon N."/>
            <person name="Letendre F."/>
            <person name="LeVine R."/>
            <person name="Lipovsky A."/>
            <person name="Liu X."/>
            <person name="Liu J."/>
            <person name="Liu S."/>
            <person name="Lokyitsang T."/>
            <person name="Lokyitsang Y."/>
            <person name="Lubonja R."/>
            <person name="Lui A."/>
            <person name="MacDonald P."/>
            <person name="Magnisalis V."/>
            <person name="Maru K."/>
            <person name="Matthews C."/>
            <person name="McCusker W."/>
            <person name="McDonough S."/>
            <person name="Mehta T."/>
            <person name="Meldrim J."/>
            <person name="Meneus L."/>
            <person name="Mihai O."/>
            <person name="Mihalev A."/>
            <person name="Mihova T."/>
            <person name="Mittelman R."/>
            <person name="Mlenga V."/>
            <person name="Montmayeur A."/>
            <person name="Mulrain L."/>
            <person name="Navidi A."/>
            <person name="Naylor J."/>
            <person name="Negash T."/>
            <person name="Nguyen T."/>
            <person name="Nguyen N."/>
            <person name="Nicol R."/>
            <person name="Norbu C."/>
            <person name="Norbu N."/>
            <person name="Novod N."/>
            <person name="O'Neill B."/>
            <person name="Osman S."/>
            <person name="Markiewicz E."/>
            <person name="Oyono O.L."/>
            <person name="Patti C."/>
            <person name="Phunkhang P."/>
            <person name="Pierre F."/>
            <person name="Priest M."/>
            <person name="Raghuraman S."/>
            <person name="Rege F."/>
            <person name="Reyes R."/>
            <person name="Rise C."/>
            <person name="Rogov P."/>
            <person name="Ross K."/>
            <person name="Ryan E."/>
            <person name="Settipalli S."/>
            <person name="Shea T."/>
            <person name="Sherpa N."/>
            <person name="Shi L."/>
            <person name="Shih D."/>
            <person name="Sparrow T."/>
            <person name="Spaulding J."/>
            <person name="Stalker J."/>
            <person name="Stange-Thomann N."/>
            <person name="Stavropoulos S."/>
            <person name="Stone C."/>
            <person name="Strader C."/>
            <person name="Tesfaye S."/>
            <person name="Thomson T."/>
            <person name="Thoulutsang Y."/>
            <person name="Thoulutsang D."/>
            <person name="Topham K."/>
            <person name="Topping I."/>
            <person name="Tsamla T."/>
            <person name="Vassiliev H."/>
            <person name="Vo A."/>
            <person name="Wangchuk T."/>
            <person name="Wangdi T."/>
            <person name="Weiand M."/>
            <person name="Wilkinson J."/>
            <person name="Wilson A."/>
            <person name="Yadav S."/>
            <person name="Young G."/>
            <person name="Yu Q."/>
            <person name="Zembek L."/>
            <person name="Zhong D."/>
            <person name="Zimmer A."/>
            <person name="Zwirko Z."/>
            <person name="Jaffe D.B."/>
            <person name="Alvarez P."/>
            <person name="Brockman W."/>
            <person name="Butler J."/>
            <person name="Chin C."/>
            <person name="Gnerre S."/>
            <person name="Grabherr M."/>
            <person name="Kleber M."/>
            <person name="Mauceli E."/>
            <person name="MacCallum I."/>
        </authorList>
    </citation>
    <scope>NUCLEOTIDE SEQUENCE [LARGE SCALE GENOMIC DNA]</scope>
    <source>
        <strain evidence="2">Tucson 15287-2541.00</strain>
    </source>
</reference>
<dbReference type="FunFam" id="1.20.5.190:FF:000055">
    <property type="entry name" value="Putative microtubule-associated protein futsch"/>
    <property type="match status" value="1"/>
</dbReference>
<dbReference type="PANTHER" id="PTHR10699:SF11">
    <property type="entry name" value="IGLOO, ISOFORM A"/>
    <property type="match status" value="1"/>
</dbReference>
<dbReference type="HOGENOM" id="CLU_101130_1_0_1"/>
<dbReference type="CDD" id="cd23767">
    <property type="entry name" value="IQCD"/>
    <property type="match status" value="1"/>
</dbReference>
<gene>
    <name evidence="1" type="primary">Dgri\GH18060</name>
    <name evidence="1" type="ORF">Dgri_GH18060</name>
</gene>
<dbReference type="AlphaFoldDB" id="B4JHM3"/>
<dbReference type="FunCoup" id="B4JHM3">
    <property type="interactions" value="4"/>
</dbReference>
<organism evidence="2">
    <name type="scientific">Drosophila grimshawi</name>
    <name type="common">Hawaiian fruit fly</name>
    <name type="synonym">Idiomyia grimshawi</name>
    <dbReference type="NCBI Taxonomy" id="7222"/>
    <lineage>
        <taxon>Eukaryota</taxon>
        <taxon>Metazoa</taxon>
        <taxon>Ecdysozoa</taxon>
        <taxon>Arthropoda</taxon>
        <taxon>Hexapoda</taxon>
        <taxon>Insecta</taxon>
        <taxon>Pterygota</taxon>
        <taxon>Neoptera</taxon>
        <taxon>Endopterygota</taxon>
        <taxon>Diptera</taxon>
        <taxon>Brachycera</taxon>
        <taxon>Muscomorpha</taxon>
        <taxon>Ephydroidea</taxon>
        <taxon>Drosophilidae</taxon>
        <taxon>Drosophila</taxon>
        <taxon>Hawaiian Drosophila</taxon>
    </lineage>
</organism>
<dbReference type="InterPro" id="IPR000048">
    <property type="entry name" value="IQ_motif_EF-hand-BS"/>
</dbReference>
<accession>B4JHM3</accession>
<evidence type="ECO:0000313" key="1">
    <source>
        <dbReference type="EMBL" id="EDV93862.1"/>
    </source>
</evidence>
<sequence length="151" mass="16848">MYIYPSSPESQSFLQTEESAAAIKIQAGFRGYRVRKQIYRLKKANGAHNTHKSTVRRQQQQRTDFMEGKTKQAAAKIADGKQTKTSVISSATADAATSVEDRSATKIQAGFRGFLVRKQQKIATNAAVKIQSSFRGFKARKEAEKLKQPSY</sequence>
<dbReference type="STRING" id="7222.B4JHM3"/>
<dbReference type="SMR" id="B4JHM3"/>
<dbReference type="GO" id="GO:0005516">
    <property type="term" value="F:calmodulin binding"/>
    <property type="evidence" value="ECO:0007669"/>
    <property type="project" value="TreeGrafter"/>
</dbReference>
<dbReference type="KEGG" id="dgr:6563548"/>
<evidence type="ECO:0000313" key="2">
    <source>
        <dbReference type="Proteomes" id="UP000001070"/>
    </source>
</evidence>
<dbReference type="OrthoDB" id="252964at2759"/>
<dbReference type="SUPFAM" id="SSF52540">
    <property type="entry name" value="P-loop containing nucleoside triphosphate hydrolases"/>
    <property type="match status" value="1"/>
</dbReference>
<dbReference type="PhylomeDB" id="B4JHM3"/>
<dbReference type="PANTHER" id="PTHR10699">
    <property type="entry name" value="NEUROMODULIN"/>
    <property type="match status" value="1"/>
</dbReference>
<dbReference type="SMART" id="SM00015">
    <property type="entry name" value="IQ"/>
    <property type="match status" value="3"/>
</dbReference>
<dbReference type="InParanoid" id="B4JHM3"/>
<dbReference type="InterPro" id="IPR027417">
    <property type="entry name" value="P-loop_NTPase"/>
</dbReference>
<proteinExistence type="predicted"/>
<dbReference type="OMA" id="EDRCATK"/>
<dbReference type="PROSITE" id="PS50096">
    <property type="entry name" value="IQ"/>
    <property type="match status" value="3"/>
</dbReference>
<dbReference type="Gene3D" id="1.20.5.190">
    <property type="match status" value="2"/>
</dbReference>
<dbReference type="eggNOG" id="ENOG502SARE">
    <property type="taxonomic scope" value="Eukaryota"/>
</dbReference>